<feature type="compositionally biased region" description="Polar residues" evidence="1">
    <location>
        <begin position="311"/>
        <end position="337"/>
    </location>
</feature>
<dbReference type="InterPro" id="IPR019448">
    <property type="entry name" value="NT-C2"/>
</dbReference>
<gene>
    <name evidence="3" type="ORF">Amon01_000176100</name>
</gene>
<evidence type="ECO:0000313" key="3">
    <source>
        <dbReference type="EMBL" id="GMG21145.1"/>
    </source>
</evidence>
<organism evidence="3 4">
    <name type="scientific">Ambrosiozyma monospora</name>
    <name type="common">Yeast</name>
    <name type="synonym">Endomycopsis monosporus</name>
    <dbReference type="NCBI Taxonomy" id="43982"/>
    <lineage>
        <taxon>Eukaryota</taxon>
        <taxon>Fungi</taxon>
        <taxon>Dikarya</taxon>
        <taxon>Ascomycota</taxon>
        <taxon>Saccharomycotina</taxon>
        <taxon>Pichiomycetes</taxon>
        <taxon>Pichiales</taxon>
        <taxon>Pichiaceae</taxon>
        <taxon>Ambrosiozyma</taxon>
    </lineage>
</organism>
<proteinExistence type="predicted"/>
<evidence type="ECO:0000313" key="4">
    <source>
        <dbReference type="Proteomes" id="UP001165063"/>
    </source>
</evidence>
<feature type="region of interest" description="Disordered" evidence="1">
    <location>
        <begin position="560"/>
        <end position="585"/>
    </location>
</feature>
<dbReference type="Pfam" id="PF10358">
    <property type="entry name" value="NT-C2"/>
    <property type="match status" value="1"/>
</dbReference>
<dbReference type="EMBL" id="BSXU01000569">
    <property type="protein sequence ID" value="GMG21145.1"/>
    <property type="molecule type" value="Genomic_DNA"/>
</dbReference>
<sequence length="634" mass="69982">MNRIQFELNLQIEELVNIPLIDSPNNACYLIFAISNRQKSTAKTSHHKTVKQKVPIKNHRCEFGLPGGEFNELFKVSPDSKTQLLSDKWLNVDFMIVTSAYTNNHHNSDAKTTSIKEKQKVKSKEISSTPKITVQSAVERRLGSMKLNLTSLVNDSKPKQYQFLLENCKVNAIAKMTIFIKHLNGNGNVGVAGLMMGGEDQQQLQNLYNIPEQTSNQIYHGIRETITRDRSVSPGSVPQLQPPLLTNSPTMTTTNNSGFPLQKSHSLRSRSTKRSTTSGFKSNTNPSNLSLTLPIPPPLPQNSNSNMPISPGSSLASMINGDSSPMNRSSSWNNKLHSSGRSRKNSMSSYNSSMSISGSNSGASSSITKSANGGSGGIFAYNQQHYGVSAPSTPTGTSFLSKQQQQPTLTIASSSSSYPRPHLHSTGLSTLQQQPTSPTGQPTGQHHSILDKTFRFSCDLANIKYEEFTPRECIEDITVYKGLGWKRDELGHLMIDLLKETVGDLNEKRKKKESGRCGCGGEEVPEELYFDGHVDGDGGVDGVVRGENSFEFRDGSHEFHKQGPDGGYRAGNDGSESWNGSGKNRNRVRVRHKKISTTSLDDELLLVDDALLKRYKPLLECEFRDDLKSWHLQC</sequence>
<comment type="caution">
    <text evidence="3">The sequence shown here is derived from an EMBL/GenBank/DDBJ whole genome shotgun (WGS) entry which is preliminary data.</text>
</comment>
<feature type="compositionally biased region" description="Polar residues" evidence="1">
    <location>
        <begin position="391"/>
        <end position="418"/>
    </location>
</feature>
<feature type="compositionally biased region" description="Low complexity" evidence="1">
    <location>
        <begin position="274"/>
        <end position="293"/>
    </location>
</feature>
<protein>
    <submittedName>
        <fullName evidence="3">Unnamed protein product</fullName>
    </submittedName>
</protein>
<keyword evidence="4" id="KW-1185">Reference proteome</keyword>
<name>A0A9W7DD52_AMBMO</name>
<feature type="compositionally biased region" description="Low complexity" evidence="1">
    <location>
        <begin position="242"/>
        <end position="257"/>
    </location>
</feature>
<accession>A0A9W7DD52</accession>
<dbReference type="PROSITE" id="PS51840">
    <property type="entry name" value="C2_NT"/>
    <property type="match status" value="1"/>
</dbReference>
<evidence type="ECO:0000256" key="1">
    <source>
        <dbReference type="SAM" id="MobiDB-lite"/>
    </source>
</evidence>
<feature type="compositionally biased region" description="Low complexity" evidence="1">
    <location>
        <begin position="428"/>
        <end position="445"/>
    </location>
</feature>
<feature type="compositionally biased region" description="Polar residues" evidence="1">
    <location>
        <begin position="574"/>
        <end position="583"/>
    </location>
</feature>
<feature type="domain" description="C2 NT-type" evidence="2">
    <location>
        <begin position="1"/>
        <end position="182"/>
    </location>
</feature>
<dbReference type="Proteomes" id="UP001165063">
    <property type="component" value="Unassembled WGS sequence"/>
</dbReference>
<reference evidence="3" key="1">
    <citation type="submission" date="2023-04" db="EMBL/GenBank/DDBJ databases">
        <title>Ambrosiozyma monospora NBRC 1965.</title>
        <authorList>
            <person name="Ichikawa N."/>
            <person name="Sato H."/>
            <person name="Tonouchi N."/>
        </authorList>
    </citation>
    <scope>NUCLEOTIDE SEQUENCE</scope>
    <source>
        <strain evidence="3">NBRC 1965</strain>
    </source>
</reference>
<evidence type="ECO:0000259" key="2">
    <source>
        <dbReference type="PROSITE" id="PS51840"/>
    </source>
</evidence>
<feature type="compositionally biased region" description="Basic and acidic residues" evidence="1">
    <location>
        <begin position="106"/>
        <end position="125"/>
    </location>
</feature>
<feature type="region of interest" description="Disordered" evidence="1">
    <location>
        <begin position="391"/>
        <end position="447"/>
    </location>
</feature>
<dbReference type="AlphaFoldDB" id="A0A9W7DD52"/>
<feature type="compositionally biased region" description="Low complexity" evidence="1">
    <location>
        <begin position="345"/>
        <end position="369"/>
    </location>
</feature>
<feature type="region of interest" description="Disordered" evidence="1">
    <location>
        <begin position="106"/>
        <end position="128"/>
    </location>
</feature>
<feature type="region of interest" description="Disordered" evidence="1">
    <location>
        <begin position="229"/>
        <end position="369"/>
    </location>
</feature>
<dbReference type="OrthoDB" id="3365224at2759"/>